<feature type="region of interest" description="Disordered" evidence="1">
    <location>
        <begin position="1"/>
        <end position="25"/>
    </location>
</feature>
<dbReference type="Pfam" id="PF13689">
    <property type="entry name" value="DUF4154"/>
    <property type="match status" value="1"/>
</dbReference>
<reference evidence="2 3" key="1">
    <citation type="submission" date="2018-09" db="EMBL/GenBank/DDBJ databases">
        <authorList>
            <person name="Zhu H."/>
        </authorList>
    </citation>
    <scope>NUCLEOTIDE SEQUENCE [LARGE SCALE GENOMIC DNA]</scope>
    <source>
        <strain evidence="2 3">K1S02-61</strain>
    </source>
</reference>
<dbReference type="EMBL" id="QYUP01000117">
    <property type="protein sequence ID" value="RJG15479.1"/>
    <property type="molecule type" value="Genomic_DNA"/>
</dbReference>
<dbReference type="InterPro" id="IPR025293">
    <property type="entry name" value="YfiR/HmsC-like"/>
</dbReference>
<sequence length="222" mass="23484">MPPTSNSGARAGAACSSAPRWPSWSTVSEPAMRRSLSPVVILRRLCACAAVLAVFAWSTPIATGADVGTERGIKAAFVAKFIGYVDFPATAEPVAGPLVIGVVGADDIAAELARIVATRGGAVRPVTVKRMDADDPLEDVDVLFVGLSEAERAERLLRAAATQGILTITEFDGALRQGSVINFRIVNERVRFEVSLGAAERANLKLSSRLLSVAYHVQRETP</sequence>
<dbReference type="Proteomes" id="UP000284006">
    <property type="component" value="Unassembled WGS sequence"/>
</dbReference>
<comment type="caution">
    <text evidence="2">The sequence shown here is derived from an EMBL/GenBank/DDBJ whole genome shotgun (WGS) entry which is preliminary data.</text>
</comment>
<evidence type="ECO:0000313" key="2">
    <source>
        <dbReference type="EMBL" id="RJG15479.1"/>
    </source>
</evidence>
<gene>
    <name evidence="2" type="ORF">D3872_13250</name>
</gene>
<evidence type="ECO:0000313" key="3">
    <source>
        <dbReference type="Proteomes" id="UP000284006"/>
    </source>
</evidence>
<dbReference type="OrthoDB" id="277577at2"/>
<accession>A0A418XSJ4</accession>
<organism evidence="2 3">
    <name type="scientific">Massilia cavernae</name>
    <dbReference type="NCBI Taxonomy" id="2320864"/>
    <lineage>
        <taxon>Bacteria</taxon>
        <taxon>Pseudomonadati</taxon>
        <taxon>Pseudomonadota</taxon>
        <taxon>Betaproteobacteria</taxon>
        <taxon>Burkholderiales</taxon>
        <taxon>Oxalobacteraceae</taxon>
        <taxon>Telluria group</taxon>
        <taxon>Massilia</taxon>
    </lineage>
</organism>
<proteinExistence type="predicted"/>
<evidence type="ECO:0000256" key="1">
    <source>
        <dbReference type="SAM" id="MobiDB-lite"/>
    </source>
</evidence>
<dbReference type="AlphaFoldDB" id="A0A418XSJ4"/>
<keyword evidence="3" id="KW-1185">Reference proteome</keyword>
<protein>
    <submittedName>
        <fullName evidence="2">YfiR family protein</fullName>
    </submittedName>
</protein>
<name>A0A418XSJ4_9BURK</name>
<feature type="compositionally biased region" description="Low complexity" evidence="1">
    <location>
        <begin position="1"/>
        <end position="18"/>
    </location>
</feature>